<sequence>MCVFKREAVAAAPTEKPLKFYPADDVKKPLVPLQLSKVAAQQGSYLADCFNRMEECTKNPEGPLCLRKYGRHRLRPFRAVGFMNQRLEIPNDVDPQEPQSRPTFQEEEVYSSLKRAKRVHKNA</sequence>
<reference evidence="2" key="1">
    <citation type="journal article" date="2022" name="Mol. Ecol. Resour.">
        <title>The genomes of chicory, endive, great burdock and yacon provide insights into Asteraceae palaeo-polyploidization history and plant inulin production.</title>
        <authorList>
            <person name="Fan W."/>
            <person name="Wang S."/>
            <person name="Wang H."/>
            <person name="Wang A."/>
            <person name="Jiang F."/>
            <person name="Liu H."/>
            <person name="Zhao H."/>
            <person name="Xu D."/>
            <person name="Zhang Y."/>
        </authorList>
    </citation>
    <scope>NUCLEOTIDE SEQUENCE [LARGE SCALE GENOMIC DNA]</scope>
    <source>
        <strain evidence="2">cv. Yunnan</strain>
    </source>
</reference>
<reference evidence="1 2" key="2">
    <citation type="journal article" date="2022" name="Mol. Ecol. Resour.">
        <title>The genomes of chicory, endive, great burdock and yacon provide insights into Asteraceae paleo-polyploidization history and plant inulin production.</title>
        <authorList>
            <person name="Fan W."/>
            <person name="Wang S."/>
            <person name="Wang H."/>
            <person name="Wang A."/>
            <person name="Jiang F."/>
            <person name="Liu H."/>
            <person name="Zhao H."/>
            <person name="Xu D."/>
            <person name="Zhang Y."/>
        </authorList>
    </citation>
    <scope>NUCLEOTIDE SEQUENCE [LARGE SCALE GENOMIC DNA]</scope>
    <source>
        <strain evidence="2">cv. Yunnan</strain>
        <tissue evidence="1">Leaves</tissue>
    </source>
</reference>
<evidence type="ECO:0000313" key="2">
    <source>
        <dbReference type="Proteomes" id="UP001056120"/>
    </source>
</evidence>
<dbReference type="EMBL" id="CM042023">
    <property type="protein sequence ID" value="KAI3814397.1"/>
    <property type="molecule type" value="Genomic_DNA"/>
</dbReference>
<evidence type="ECO:0000313" key="1">
    <source>
        <dbReference type="EMBL" id="KAI3814397.1"/>
    </source>
</evidence>
<keyword evidence="2" id="KW-1185">Reference proteome</keyword>
<proteinExistence type="predicted"/>
<organism evidence="1 2">
    <name type="scientific">Smallanthus sonchifolius</name>
    <dbReference type="NCBI Taxonomy" id="185202"/>
    <lineage>
        <taxon>Eukaryota</taxon>
        <taxon>Viridiplantae</taxon>
        <taxon>Streptophyta</taxon>
        <taxon>Embryophyta</taxon>
        <taxon>Tracheophyta</taxon>
        <taxon>Spermatophyta</taxon>
        <taxon>Magnoliopsida</taxon>
        <taxon>eudicotyledons</taxon>
        <taxon>Gunneridae</taxon>
        <taxon>Pentapetalae</taxon>
        <taxon>asterids</taxon>
        <taxon>campanulids</taxon>
        <taxon>Asterales</taxon>
        <taxon>Asteraceae</taxon>
        <taxon>Asteroideae</taxon>
        <taxon>Heliantheae alliance</taxon>
        <taxon>Millerieae</taxon>
        <taxon>Smallanthus</taxon>
    </lineage>
</organism>
<dbReference type="Proteomes" id="UP001056120">
    <property type="component" value="Linkage Group LG06"/>
</dbReference>
<name>A0ACB9J2Q5_9ASTR</name>
<comment type="caution">
    <text evidence="1">The sequence shown here is derived from an EMBL/GenBank/DDBJ whole genome shotgun (WGS) entry which is preliminary data.</text>
</comment>
<accession>A0ACB9J2Q5</accession>
<protein>
    <submittedName>
        <fullName evidence="1">Uncharacterized protein</fullName>
    </submittedName>
</protein>
<gene>
    <name evidence="1" type="ORF">L1987_19152</name>
</gene>